<evidence type="ECO:0000313" key="4">
    <source>
        <dbReference type="Proteomes" id="UP001258315"/>
    </source>
</evidence>
<dbReference type="RefSeq" id="WP_311953177.1">
    <property type="nucleotide sequence ID" value="NZ_JAVLVU010000001.1"/>
</dbReference>
<dbReference type="EMBL" id="JAVLVU010000001">
    <property type="protein sequence ID" value="MDT3405084.1"/>
    <property type="molecule type" value="Genomic_DNA"/>
</dbReference>
<keyword evidence="4" id="KW-1185">Reference proteome</keyword>
<keyword evidence="1" id="KW-0732">Signal</keyword>
<dbReference type="SUPFAM" id="SSF109854">
    <property type="entry name" value="DinB/YfiT-like putative metalloenzymes"/>
    <property type="match status" value="1"/>
</dbReference>
<sequence>MKKYYLLVIALLSLNAYQSHAQQQSPITTTQHMLTPQEKDYASKLLQQTQTDAVKALADLNEAQLKFKPTADKWSIEECMKHIAAAEKNLWTMIEASLAKPANPEARAGIKFTDEELVKVVEDRSHKAKTFEALQPANSPYKTAAEALASFTKNREKLIAFIKNTPVDLRNHVSVLPIGTYDAYQFILLIAAHSNRHTQQIEEVIANANFPKK</sequence>
<name>A0ABU3GZ88_9SPHI</name>
<feature type="signal peptide" evidence="1">
    <location>
        <begin position="1"/>
        <end position="21"/>
    </location>
</feature>
<organism evidence="3 4">
    <name type="scientific">Mucilaginibacter terrae</name>
    <dbReference type="NCBI Taxonomy" id="1955052"/>
    <lineage>
        <taxon>Bacteria</taxon>
        <taxon>Pseudomonadati</taxon>
        <taxon>Bacteroidota</taxon>
        <taxon>Sphingobacteriia</taxon>
        <taxon>Sphingobacteriales</taxon>
        <taxon>Sphingobacteriaceae</taxon>
        <taxon>Mucilaginibacter</taxon>
    </lineage>
</organism>
<dbReference type="InterPro" id="IPR024775">
    <property type="entry name" value="DinB-like"/>
</dbReference>
<evidence type="ECO:0000313" key="3">
    <source>
        <dbReference type="EMBL" id="MDT3405084.1"/>
    </source>
</evidence>
<accession>A0ABU3GZ88</accession>
<gene>
    <name evidence="3" type="ORF">QE417_004156</name>
</gene>
<protein>
    <recommendedName>
        <fullName evidence="2">DinB-like domain-containing protein</fullName>
    </recommendedName>
</protein>
<dbReference type="Proteomes" id="UP001258315">
    <property type="component" value="Unassembled WGS sequence"/>
</dbReference>
<reference evidence="4" key="1">
    <citation type="submission" date="2023-07" db="EMBL/GenBank/DDBJ databases">
        <title>Functional and genomic diversity of the sorghum phyllosphere microbiome.</title>
        <authorList>
            <person name="Shade A."/>
        </authorList>
    </citation>
    <scope>NUCLEOTIDE SEQUENCE [LARGE SCALE GENOMIC DNA]</scope>
    <source>
        <strain evidence="4">SORGH_AS_0422</strain>
    </source>
</reference>
<dbReference type="InterPro" id="IPR034660">
    <property type="entry name" value="DinB/YfiT-like"/>
</dbReference>
<dbReference type="Pfam" id="PF12867">
    <property type="entry name" value="DinB_2"/>
    <property type="match status" value="1"/>
</dbReference>
<comment type="caution">
    <text evidence="3">The sequence shown here is derived from an EMBL/GenBank/DDBJ whole genome shotgun (WGS) entry which is preliminary data.</text>
</comment>
<feature type="domain" description="DinB-like" evidence="2">
    <location>
        <begin position="46"/>
        <end position="201"/>
    </location>
</feature>
<feature type="chain" id="PRO_5046550744" description="DinB-like domain-containing protein" evidence="1">
    <location>
        <begin position="22"/>
        <end position="213"/>
    </location>
</feature>
<evidence type="ECO:0000256" key="1">
    <source>
        <dbReference type="SAM" id="SignalP"/>
    </source>
</evidence>
<dbReference type="Gene3D" id="1.20.120.450">
    <property type="entry name" value="dinb family like domain"/>
    <property type="match status" value="1"/>
</dbReference>
<proteinExistence type="predicted"/>
<evidence type="ECO:0000259" key="2">
    <source>
        <dbReference type="Pfam" id="PF12867"/>
    </source>
</evidence>